<protein>
    <recommendedName>
        <fullName evidence="4">VWA domain containing CoxE-like protein</fullName>
    </recommendedName>
</protein>
<organism evidence="2 3">
    <name type="scientific">Nocardia puris</name>
    <dbReference type="NCBI Taxonomy" id="208602"/>
    <lineage>
        <taxon>Bacteria</taxon>
        <taxon>Bacillati</taxon>
        <taxon>Actinomycetota</taxon>
        <taxon>Actinomycetes</taxon>
        <taxon>Mycobacteriales</taxon>
        <taxon>Nocardiaceae</taxon>
        <taxon>Nocardia</taxon>
    </lineage>
</organism>
<dbReference type="RefSeq" id="WP_211334147.1">
    <property type="nucleotide sequence ID" value="NZ_QNRE01000031.1"/>
</dbReference>
<proteinExistence type="predicted"/>
<dbReference type="EMBL" id="QNRE01000031">
    <property type="protein sequence ID" value="RBO79815.1"/>
    <property type="molecule type" value="Genomic_DNA"/>
</dbReference>
<evidence type="ECO:0000313" key="2">
    <source>
        <dbReference type="EMBL" id="RBO79815.1"/>
    </source>
</evidence>
<keyword evidence="3" id="KW-1185">Reference proteome</keyword>
<dbReference type="AlphaFoldDB" id="A0A366CU35"/>
<evidence type="ECO:0000313" key="3">
    <source>
        <dbReference type="Proteomes" id="UP000252586"/>
    </source>
</evidence>
<dbReference type="InterPro" id="IPR036465">
    <property type="entry name" value="vWFA_dom_sf"/>
</dbReference>
<feature type="compositionally biased region" description="Low complexity" evidence="1">
    <location>
        <begin position="7"/>
        <end position="41"/>
    </location>
</feature>
<sequence length="651" mass="65940">MTGHVITTPAPAAPATPGTGTGTGTASAPAPAPAAAGAGAAPAPPTTRTPAPASVPVTGGWATLSAAMTAEVRPIADRDDLTVSIAPGAAFGHPAVFVPALAAIELDGSRLTIDPADANPARNSDRNNYPAVWGALVHECAHAKHSVWQPPLLAHPEVVTAAKLLEESRIEAAQIRRRPDDRHWLRASATEIVISDNGGKAAAQIPHTTYAAAHNAALVLGRIDAGVLNESECAPLMREIESILGTDTLAKLRSIWREAHTVADADTATMLELGQRWLDIVGPDPHAAPEPGSALGAAIRATVAAIAREVAANRVPADPAESAATARRNTAAAAELARRLAEGVFGSSSDSSDADGSGGSGKGGSGNGSSGSSGNGNGGSGNGGSGNGNGGSSGSGSGPSVSRIVRRTRTPMAKEQTAARVLARALDTAAARERTAVKTTWAVPPGRVRMRGVLARQAQLAAGTLPTAEPFTRTIRKTNPYPPLRVGIACDVSASMGQFAAPVSSAAWIIARAAELTALPATTATVTFGNTVIPITYPGIAPTQVTEFGCPDGNHAIDYAIAALEGALGLARPGGVRLLVIVSDGIYTGAHRDRAQKRLDALRAAGCAVLWLAPARGRINPLRNSNPHLLTNPAATAAEIARAATAAVRAA</sequence>
<dbReference type="SUPFAM" id="SSF53300">
    <property type="entry name" value="vWA-like"/>
    <property type="match status" value="1"/>
</dbReference>
<comment type="caution">
    <text evidence="2">The sequence shown here is derived from an EMBL/GenBank/DDBJ whole genome shotgun (WGS) entry which is preliminary data.</text>
</comment>
<feature type="compositionally biased region" description="Gly residues" evidence="1">
    <location>
        <begin position="356"/>
        <end position="397"/>
    </location>
</feature>
<gene>
    <name evidence="2" type="ORF">DFR74_13110</name>
</gene>
<dbReference type="Proteomes" id="UP000252586">
    <property type="component" value="Unassembled WGS sequence"/>
</dbReference>
<accession>A0A366CU35</accession>
<evidence type="ECO:0000256" key="1">
    <source>
        <dbReference type="SAM" id="MobiDB-lite"/>
    </source>
</evidence>
<evidence type="ECO:0008006" key="4">
    <source>
        <dbReference type="Google" id="ProtNLM"/>
    </source>
</evidence>
<reference evidence="2 3" key="1">
    <citation type="submission" date="2018-06" db="EMBL/GenBank/DDBJ databases">
        <title>Genomic Encyclopedia of Type Strains, Phase IV (KMG-IV): sequencing the most valuable type-strain genomes for metagenomic binning, comparative biology and taxonomic classification.</title>
        <authorList>
            <person name="Goeker M."/>
        </authorList>
    </citation>
    <scope>NUCLEOTIDE SEQUENCE [LARGE SCALE GENOMIC DNA]</scope>
    <source>
        <strain evidence="2 3">DSM 44599</strain>
    </source>
</reference>
<feature type="region of interest" description="Disordered" evidence="1">
    <location>
        <begin position="344"/>
        <end position="402"/>
    </location>
</feature>
<feature type="compositionally biased region" description="Low complexity" evidence="1">
    <location>
        <begin position="346"/>
        <end position="355"/>
    </location>
</feature>
<feature type="region of interest" description="Disordered" evidence="1">
    <location>
        <begin position="1"/>
        <end position="56"/>
    </location>
</feature>
<name>A0A366CU35_9NOCA</name>